<dbReference type="InterPro" id="IPR006501">
    <property type="entry name" value="Pectinesterase_inhib_dom"/>
</dbReference>
<evidence type="ECO:0000256" key="4">
    <source>
        <dbReference type="SAM" id="SignalP"/>
    </source>
</evidence>
<keyword evidence="7" id="KW-1185">Reference proteome</keyword>
<comment type="similarity">
    <text evidence="3">Belongs to the PMEI family.</text>
</comment>
<gene>
    <name evidence="6" type="ORF">EJB05_00584</name>
</gene>
<evidence type="ECO:0000256" key="2">
    <source>
        <dbReference type="ARBA" id="ARBA00023157"/>
    </source>
</evidence>
<evidence type="ECO:0000256" key="3">
    <source>
        <dbReference type="ARBA" id="ARBA00038471"/>
    </source>
</evidence>
<dbReference type="OrthoDB" id="773737at2759"/>
<dbReference type="InterPro" id="IPR035513">
    <property type="entry name" value="Invertase/methylesterase_inhib"/>
</dbReference>
<reference evidence="6 7" key="1">
    <citation type="journal article" date="2019" name="Sci. Rep.">
        <title>A high-quality genome of Eragrostis curvula grass provides insights into Poaceae evolution and supports new strategies to enhance forage quality.</title>
        <authorList>
            <person name="Carballo J."/>
            <person name="Santos B.A.C.M."/>
            <person name="Zappacosta D."/>
            <person name="Garbus I."/>
            <person name="Selva J.P."/>
            <person name="Gallo C.A."/>
            <person name="Diaz A."/>
            <person name="Albertini E."/>
            <person name="Caccamo M."/>
            <person name="Echenique V."/>
        </authorList>
    </citation>
    <scope>NUCLEOTIDE SEQUENCE [LARGE SCALE GENOMIC DNA]</scope>
    <source>
        <strain evidence="7">cv. Victoria</strain>
        <tissue evidence="6">Leaf</tissue>
    </source>
</reference>
<evidence type="ECO:0000313" key="7">
    <source>
        <dbReference type="Proteomes" id="UP000324897"/>
    </source>
</evidence>
<dbReference type="Gene3D" id="1.20.140.40">
    <property type="entry name" value="Invertase/pectin methylesterase inhibitor family protein"/>
    <property type="match status" value="1"/>
</dbReference>
<dbReference type="PANTHER" id="PTHR35357">
    <property type="entry name" value="OS02G0537100 PROTEIN"/>
    <property type="match status" value="1"/>
</dbReference>
<keyword evidence="1 4" id="KW-0732">Signal</keyword>
<evidence type="ECO:0000256" key="1">
    <source>
        <dbReference type="ARBA" id="ARBA00022729"/>
    </source>
</evidence>
<dbReference type="Pfam" id="PF04043">
    <property type="entry name" value="PMEI"/>
    <property type="match status" value="1"/>
</dbReference>
<accession>A0A5J9WM35</accession>
<keyword evidence="2" id="KW-1015">Disulfide bond</keyword>
<dbReference type="AlphaFoldDB" id="A0A5J9WM35"/>
<dbReference type="PANTHER" id="PTHR35357:SF4">
    <property type="entry name" value="PECTINESTERASE INHIBITOR DOMAIN CONTAINING PROTEIN"/>
    <property type="match status" value="1"/>
</dbReference>
<dbReference type="Gramene" id="TVU49278">
    <property type="protein sequence ID" value="TVU49278"/>
    <property type="gene ID" value="EJB05_00584"/>
</dbReference>
<dbReference type="EMBL" id="RWGY01000002">
    <property type="protein sequence ID" value="TVU49278.1"/>
    <property type="molecule type" value="Genomic_DNA"/>
</dbReference>
<dbReference type="GO" id="GO:0004857">
    <property type="term" value="F:enzyme inhibitor activity"/>
    <property type="evidence" value="ECO:0007669"/>
    <property type="project" value="InterPro"/>
</dbReference>
<feature type="domain" description="Pectinesterase inhibitor" evidence="5">
    <location>
        <begin position="39"/>
        <end position="162"/>
    </location>
</feature>
<organism evidence="6 7">
    <name type="scientific">Eragrostis curvula</name>
    <name type="common">weeping love grass</name>
    <dbReference type="NCBI Taxonomy" id="38414"/>
    <lineage>
        <taxon>Eukaryota</taxon>
        <taxon>Viridiplantae</taxon>
        <taxon>Streptophyta</taxon>
        <taxon>Embryophyta</taxon>
        <taxon>Tracheophyta</taxon>
        <taxon>Spermatophyta</taxon>
        <taxon>Magnoliopsida</taxon>
        <taxon>Liliopsida</taxon>
        <taxon>Poales</taxon>
        <taxon>Poaceae</taxon>
        <taxon>PACMAD clade</taxon>
        <taxon>Chloridoideae</taxon>
        <taxon>Eragrostideae</taxon>
        <taxon>Eragrostidinae</taxon>
        <taxon>Eragrostis</taxon>
    </lineage>
</organism>
<feature type="chain" id="PRO_5023934266" description="Pectinesterase inhibitor domain-containing protein" evidence="4">
    <location>
        <begin position="21"/>
        <end position="200"/>
    </location>
</feature>
<dbReference type="NCBIfam" id="TIGR01614">
    <property type="entry name" value="PME_inhib"/>
    <property type="match status" value="1"/>
</dbReference>
<feature type="non-terminal residue" evidence="6">
    <location>
        <position position="1"/>
    </location>
</feature>
<protein>
    <recommendedName>
        <fullName evidence="5">Pectinesterase inhibitor domain-containing protein</fullName>
    </recommendedName>
</protein>
<proteinExistence type="inferred from homology"/>
<feature type="signal peptide" evidence="4">
    <location>
        <begin position="1"/>
        <end position="20"/>
    </location>
</feature>
<sequence>MSSCALPALLLAVVLASAAAVRGDSGAGAETTKPGTAMDQVCGSLGGYYVTPSLCTSALCSTSAASDPCRAARDAPAVAALAVRLAARNATVAQRSIQSAAAAANATTSSAGGAEEAVRSCLRLYAGAVPALHWAAASVAAGRYGGATEVLQMAQNVAAGCEGIVAPGGAGPTALPPENGRFGDMVFVAHAVVASMATTY</sequence>
<name>A0A5J9WM35_9POAL</name>
<evidence type="ECO:0000259" key="5">
    <source>
        <dbReference type="Pfam" id="PF04043"/>
    </source>
</evidence>
<dbReference type="SUPFAM" id="SSF101148">
    <property type="entry name" value="Plant invertase/pectin methylesterase inhibitor"/>
    <property type="match status" value="1"/>
</dbReference>
<evidence type="ECO:0000313" key="6">
    <source>
        <dbReference type="EMBL" id="TVU49278.1"/>
    </source>
</evidence>
<dbReference type="Proteomes" id="UP000324897">
    <property type="component" value="Chromosome 6"/>
</dbReference>
<comment type="caution">
    <text evidence="6">The sequence shown here is derived from an EMBL/GenBank/DDBJ whole genome shotgun (WGS) entry which is preliminary data.</text>
</comment>